<feature type="compositionally biased region" description="Polar residues" evidence="8">
    <location>
        <begin position="1640"/>
        <end position="1688"/>
    </location>
</feature>
<feature type="compositionally biased region" description="Polar residues" evidence="8">
    <location>
        <begin position="600"/>
        <end position="611"/>
    </location>
</feature>
<feature type="region of interest" description="Disordered" evidence="8">
    <location>
        <begin position="1949"/>
        <end position="2093"/>
    </location>
</feature>
<feature type="compositionally biased region" description="Basic and acidic residues" evidence="8">
    <location>
        <begin position="1864"/>
        <end position="1885"/>
    </location>
</feature>
<sequence>MSELSNDNIVESQELSSPVTREEPVANDSNDLFGEEDQSTSNQQDDFFSNIQQPDQPDQPIIETNEELETVHKSTDVELPQEIPLEQEQIPQQPQQQENVIDDLFGTSNNDDDFFSNHNQDGLNSAEIETEENVEVPLQPDFEQNQDLESEKATISIDKKDEDPVLESLTTESDILDNDHESTSEAPGISTESEVFEEEAVVEEVQSTAEDSPVDATQPSEPGPLSTEQINLVDEPEAGAPNTEESQTESKLDQFFTESNEGDFFENIARDNVEQEVSNPSKTEADQKLEDLFAGADNENGEDLDFLQQPQHNVAEVNSEAAVATESINLDLFGEDDTDFLDELNSKKQQQQEEEVRPSSSSTTNPEDKLAALDLDDDLLLDDDFLEEGSVQPKVESSLPENKPVKHHHSYIPSGPSANQKSVYAPPQVSGVNKNDFIKNLEQSKKKHDAYDFPDTLLVNKSRPAARHAPSSNKYGPPSVSQTSIPSISSTSSLPPARDVKSSSSAPPAAAPPTGTSTSKVAKKSFFEDFPDDEEIPKPKRAGRAAAPVKAVNQIHSPQVLNQQVQQQQQQQQSQQNAPPAPPPSKVNKQPPVNPYMPKSGTSPILQQQTPAVHKSGIAAPNVNVPHANNYAPPLNSFAFPPRQPNQKTNDYSPQLQSSPAPPPPPTSLQPFPSIGQSQSAPVYHNRQPSNSINTNVNKVPSINSPYVPNAGPYAPSTHQRSHSRASSLVGGKGKEVNPYAPALETVASGDINQIQQQQQQQQHLSPATAVLPPARARGFSNAKSNIYKSAPKVVNPEQLVFRQYPIFSFSINSNCSVIIPNTGYNQGTSINIGPISNLLKDKDLYATFPGPLSKSKSKKKDVEKWLESSSGYLRSLGKNDELVLNDILLHLIKHDGDVKNQEFLRSACSILNPNVNFDVNNLPTSGLAIGATNAHKLDNSGINTVFTLIQSGNLEKALEYCVSRGDWALALIISGPENFNKIAAEYARNTFPFAKTNNKVLHIMPIILKVLGGNVSSVIEDLTAVPNEGEYANLHWREIISTIAICGSLKATEFLIEFGKFLNQQGNFIGSEIAYIMAGLPFGHQNFMVLASGHNSMYTEVYEYALNLHKAMHFPHLLSLKLKHALTLADYGLINESQRYIDHINSSIKTLGNKSPFVTPNLLHEFQNLIMRITEVGSGDDQNNWFSGKISRVNLDKIWGQIDKFIVGGDESKNGNNNDGNGTGNGSGSVFNKFSPSVSRNASSVNLHNYVQPSMIRQPSHLPYQPQQQPQPQQQLLDQVHIERKPTTGFAPQPPPLVGHPSTTSVNKYSPSIKSSPRQAQQNKFEKYAPSNNSSHHNLSLVEERSAVTSADGPEYPHHQHQQSINASAVPVPLPPPTPPVSMPQHVSRSPRSHQSHQPPTLPPSHSHHVQQPSRDRSPLATRIYPYSNSVGGQISTTSVGSIPSQIPLGRQTHGKQPSISSVISGDSIAAVGLGEQENILPPSTGQTGKTATSEVNRNEEGYGFGGHYHHDQPETITESPELRGLQQPQSSEAEISKDISNDVALDSAKIPEASQEPEEETDESGNVAAAPPPPPVAPVAPPRKTKSSRSNPYAPSTDIGAISNAPSAIGQTPSGKPSVRKSGSRTNRYGPPPGVGNKQPTIDVSPPSATNNTGNEDSISMFSYGAYQNESSPPLKQPSQFDQTAVASAPAPHPLQPQLAVPERVPTKNVANIDDSFDENSLAADTSTTYNNNMVNKPYGSSPMGPTVATNGPGSVTSTPLILNQGSANMKLSNLSTISVTGTGAGTVTGTGGAFDGFPIPGSPDETTRPNSIFGGHTRGLFSSRLSESQSVLYQQYAIADDTVGDYIPIMEEDDEDDEDEQAKQQKQKEKEAQEQELKRKQEQQQQKAAAKNNNNSGGGGGKFFSLFGGGGNNKKQDNDAKVYKAHLGQKNTFVYDEKLKRWIDKSKPLEEQLQANLPPPPPPSMKKKPNPVSTTTNSNNSSGPPPMVTPNPTPIPGGDLSTTTTGGISTPIPASAPPSRMSKDSTKPTPSINRPKSSLATASGLDDLLSLTDNNPPPNGRSRGVGGGATPGGSRRNKPKRRGYVNVMEK</sequence>
<dbReference type="Pfam" id="PF12931">
    <property type="entry name" value="TPR_Sec16"/>
    <property type="match status" value="1"/>
</dbReference>
<dbReference type="CDD" id="cd09233">
    <property type="entry name" value="ACE1-Sec16-like"/>
    <property type="match status" value="1"/>
</dbReference>
<feature type="region of interest" description="Disordered" evidence="8">
    <location>
        <begin position="328"/>
        <end position="737"/>
    </location>
</feature>
<feature type="compositionally biased region" description="Pro residues" evidence="8">
    <location>
        <begin position="1373"/>
        <end position="1383"/>
    </location>
</feature>
<feature type="compositionally biased region" description="Polar residues" evidence="8">
    <location>
        <begin position="675"/>
        <end position="707"/>
    </location>
</feature>
<feature type="compositionally biased region" description="Basic and acidic residues" evidence="8">
    <location>
        <begin position="344"/>
        <end position="357"/>
    </location>
</feature>
<feature type="compositionally biased region" description="Pro residues" evidence="8">
    <location>
        <begin position="1572"/>
        <end position="1583"/>
    </location>
</feature>
<feature type="compositionally biased region" description="Polar residues" evidence="8">
    <location>
        <begin position="1"/>
        <end position="19"/>
    </location>
</feature>
<evidence type="ECO:0000256" key="7">
    <source>
        <dbReference type="RuleBase" id="RU364101"/>
    </source>
</evidence>
<feature type="compositionally biased region" description="Polar residues" evidence="8">
    <location>
        <begin position="2030"/>
        <end position="2044"/>
    </location>
</feature>
<feature type="compositionally biased region" description="Low complexity" evidence="8">
    <location>
        <begin position="1332"/>
        <end position="1342"/>
    </location>
</feature>
<keyword evidence="7" id="KW-0072">Autophagy</keyword>
<name>A0AB34PUC0_CANAX</name>
<feature type="compositionally biased region" description="Low complexity" evidence="8">
    <location>
        <begin position="2004"/>
        <end position="2022"/>
    </location>
</feature>
<protein>
    <recommendedName>
        <fullName evidence="7">Protein transport protein sec16</fullName>
    </recommendedName>
</protein>
<comment type="function">
    <text evidence="6 7">Involved in the initiation of assembly of the COPII coat required for the formation of transport vesicles from the endoplasmic reticulum (ER) and the selection of cargo molecules. Also involved in autophagy.</text>
</comment>
<proteinExistence type="inferred from homology"/>
<dbReference type="GO" id="GO:0070971">
    <property type="term" value="C:endoplasmic reticulum exit site"/>
    <property type="evidence" value="ECO:0007669"/>
    <property type="project" value="TreeGrafter"/>
</dbReference>
<feature type="compositionally biased region" description="Polar residues" evidence="8">
    <location>
        <begin position="1483"/>
        <end position="1497"/>
    </location>
</feature>
<reference evidence="11 12" key="1">
    <citation type="submission" date="2013-12" db="EMBL/GenBank/DDBJ databases">
        <title>The Genome Sequence of Candida albicans P78048.</title>
        <authorList>
            <consortium name="The Broad Institute Genome Sequencing Platform"/>
            <consortium name="The Broad Institute Genome Sequencing Center for Infectious Disease"/>
            <person name="Cuomo C."/>
            <person name="Bennett R."/>
            <person name="Hirakawa M."/>
            <person name="Noverr M."/>
            <person name="Mitchell A."/>
            <person name="Young S.K."/>
            <person name="Zeng Q."/>
            <person name="Gargeya S."/>
            <person name="Fitzgerald M."/>
            <person name="Abouelleil A."/>
            <person name="Alvarado L."/>
            <person name="Berlin A.M."/>
            <person name="Chapman S.B."/>
            <person name="Dewar J."/>
            <person name="Goldberg J."/>
            <person name="Griggs A."/>
            <person name="Gujja S."/>
            <person name="Hansen M."/>
            <person name="Howarth C."/>
            <person name="Imamovic A."/>
            <person name="Larimer J."/>
            <person name="McCowan C."/>
            <person name="Murphy C."/>
            <person name="Pearson M."/>
            <person name="Priest M."/>
            <person name="Roberts A."/>
            <person name="Saif S."/>
            <person name="Shea T."/>
            <person name="Sykes S."/>
            <person name="Wortman J."/>
            <person name="Nusbaum C."/>
            <person name="Birren B."/>
        </authorList>
    </citation>
    <scope>NUCLEOTIDE SEQUENCE [LARGE SCALE GENOMIC DNA]</scope>
    <source>
        <strain evidence="11 12">P78048</strain>
    </source>
</reference>
<feature type="region of interest" description="Disordered" evidence="8">
    <location>
        <begin position="1"/>
        <end position="98"/>
    </location>
</feature>
<feature type="compositionally biased region" description="Low complexity" evidence="8">
    <location>
        <begin position="1886"/>
        <end position="1898"/>
    </location>
</feature>
<dbReference type="GO" id="GO:0006914">
    <property type="term" value="P:autophagy"/>
    <property type="evidence" value="ECO:0007669"/>
    <property type="project" value="UniProtKB-KW"/>
</dbReference>
<evidence type="ECO:0000256" key="6">
    <source>
        <dbReference type="ARBA" id="ARBA00024687"/>
    </source>
</evidence>
<feature type="domain" description="Sec16 Sec23-binding" evidence="9">
    <location>
        <begin position="947"/>
        <end position="1209"/>
    </location>
</feature>
<evidence type="ECO:0000256" key="8">
    <source>
        <dbReference type="SAM" id="MobiDB-lite"/>
    </source>
</evidence>
<dbReference type="GO" id="GO:0015031">
    <property type="term" value="P:protein transport"/>
    <property type="evidence" value="ECO:0007669"/>
    <property type="project" value="UniProtKB-KW"/>
</dbReference>
<evidence type="ECO:0000259" key="10">
    <source>
        <dbReference type="Pfam" id="PF12932"/>
    </source>
</evidence>
<dbReference type="Gene3D" id="1.20.58.940">
    <property type="match status" value="1"/>
</dbReference>
<feature type="compositionally biased region" description="Low complexity" evidence="8">
    <location>
        <begin position="544"/>
        <end position="578"/>
    </location>
</feature>
<dbReference type="Pfam" id="PF12932">
    <property type="entry name" value="Sec16"/>
    <property type="match status" value="1"/>
</dbReference>
<feature type="region of interest" description="Disordered" evidence="8">
    <location>
        <begin position="1210"/>
        <end position="1239"/>
    </location>
</feature>
<feature type="compositionally biased region" description="Acidic residues" evidence="8">
    <location>
        <begin position="374"/>
        <end position="387"/>
    </location>
</feature>
<feature type="region of interest" description="Disordered" evidence="8">
    <location>
        <begin position="1478"/>
        <end position="1706"/>
    </location>
</feature>
<evidence type="ECO:0000313" key="12">
    <source>
        <dbReference type="Proteomes" id="UP000030161"/>
    </source>
</evidence>
<evidence type="ECO:0000256" key="1">
    <source>
        <dbReference type="ARBA" id="ARBA00004397"/>
    </source>
</evidence>
<gene>
    <name evidence="11" type="ORF">MG3_04279</name>
</gene>
<comment type="similarity">
    <text evidence="2 7">Belongs to the SEC16 family.</text>
</comment>
<comment type="subcellular location">
    <subcellularLocation>
        <location evidence="1">Endoplasmic reticulum membrane</location>
        <topology evidence="1">Peripheral membrane protein</topology>
        <orientation evidence="1">Cytoplasmic side</orientation>
    </subcellularLocation>
</comment>
<feature type="compositionally biased region" description="Gly residues" evidence="8">
    <location>
        <begin position="1899"/>
        <end position="1913"/>
    </location>
</feature>
<evidence type="ECO:0000256" key="4">
    <source>
        <dbReference type="ARBA" id="ARBA00022824"/>
    </source>
</evidence>
<keyword evidence="7" id="KW-0653">Protein transport</keyword>
<dbReference type="Proteomes" id="UP000030161">
    <property type="component" value="Unassembled WGS sequence"/>
</dbReference>
<keyword evidence="7" id="KW-0472">Membrane</keyword>
<feature type="compositionally biased region" description="Polar residues" evidence="8">
    <location>
        <begin position="1606"/>
        <end position="1617"/>
    </location>
</feature>
<organism evidence="11 12">
    <name type="scientific">Candida albicans P78048</name>
    <dbReference type="NCBI Taxonomy" id="1094989"/>
    <lineage>
        <taxon>Eukaryota</taxon>
        <taxon>Fungi</taxon>
        <taxon>Dikarya</taxon>
        <taxon>Ascomycota</taxon>
        <taxon>Saccharomycotina</taxon>
        <taxon>Pichiomycetes</taxon>
        <taxon>Debaryomycetaceae</taxon>
        <taxon>Candida/Lodderomyces clade</taxon>
        <taxon>Candida</taxon>
    </lineage>
</organism>
<feature type="compositionally biased region" description="Acidic residues" evidence="8">
    <location>
        <begin position="333"/>
        <end position="342"/>
    </location>
</feature>
<feature type="compositionally biased region" description="Low complexity" evidence="8">
    <location>
        <begin position="477"/>
        <end position="519"/>
    </location>
</feature>
<feature type="region of interest" description="Disordered" evidence="8">
    <location>
        <begin position="138"/>
        <end position="313"/>
    </location>
</feature>
<feature type="region of interest" description="Disordered" evidence="8">
    <location>
        <begin position="1287"/>
        <end position="1460"/>
    </location>
</feature>
<dbReference type="GO" id="GO:0005789">
    <property type="term" value="C:endoplasmic reticulum membrane"/>
    <property type="evidence" value="ECO:0007669"/>
    <property type="project" value="UniProtKB-SubCell"/>
</dbReference>
<feature type="compositionally biased region" description="Low complexity" evidence="8">
    <location>
        <begin position="51"/>
        <end position="62"/>
    </location>
</feature>
<dbReference type="GO" id="GO:0016192">
    <property type="term" value="P:vesicle-mediated transport"/>
    <property type="evidence" value="ECO:0007669"/>
    <property type="project" value="UniProtKB-KW"/>
</dbReference>
<feature type="compositionally biased region" description="Polar residues" evidence="8">
    <location>
        <begin position="39"/>
        <end position="50"/>
    </location>
</feature>
<dbReference type="InterPro" id="IPR024298">
    <property type="entry name" value="Sec16_Sec23-bd"/>
</dbReference>
<dbReference type="PANTHER" id="PTHR13402">
    <property type="entry name" value="RGPR-RELATED"/>
    <property type="match status" value="1"/>
</dbReference>
<dbReference type="EMBL" id="AJIX01000028">
    <property type="protein sequence ID" value="KGR08720.1"/>
    <property type="molecule type" value="Genomic_DNA"/>
</dbReference>
<feature type="compositionally biased region" description="Polar residues" evidence="8">
    <location>
        <begin position="1302"/>
        <end position="1324"/>
    </location>
</feature>
<dbReference type="InterPro" id="IPR024340">
    <property type="entry name" value="Sec16_CCD"/>
</dbReference>
<feature type="compositionally biased region" description="Basic and acidic residues" evidence="8">
    <location>
        <begin position="149"/>
        <end position="163"/>
    </location>
</feature>
<feature type="region of interest" description="Disordered" evidence="8">
    <location>
        <begin position="1855"/>
        <end position="1913"/>
    </location>
</feature>
<dbReference type="GO" id="GO:0070973">
    <property type="term" value="P:protein localization to endoplasmic reticulum exit site"/>
    <property type="evidence" value="ECO:0007669"/>
    <property type="project" value="TreeGrafter"/>
</dbReference>
<dbReference type="GO" id="GO:0012507">
    <property type="term" value="C:ER to Golgi transport vesicle membrane"/>
    <property type="evidence" value="ECO:0007669"/>
    <property type="project" value="TreeGrafter"/>
</dbReference>
<evidence type="ECO:0000256" key="5">
    <source>
        <dbReference type="ARBA" id="ARBA00022892"/>
    </source>
</evidence>
<feature type="domain" description="Sec16 central conserved" evidence="10">
    <location>
        <begin position="823"/>
        <end position="871"/>
    </location>
</feature>
<keyword evidence="3 7" id="KW-0813">Transport</keyword>
<feature type="compositionally biased region" description="Low complexity" evidence="8">
    <location>
        <begin position="1973"/>
        <end position="1985"/>
    </location>
</feature>
<feature type="compositionally biased region" description="Pro residues" evidence="8">
    <location>
        <begin position="1986"/>
        <end position="1998"/>
    </location>
</feature>
<evidence type="ECO:0000313" key="11">
    <source>
        <dbReference type="EMBL" id="KGR08720.1"/>
    </source>
</evidence>
<feature type="compositionally biased region" description="Polar residues" evidence="8">
    <location>
        <begin position="215"/>
        <end position="230"/>
    </location>
</feature>
<dbReference type="PANTHER" id="PTHR13402:SF6">
    <property type="entry name" value="SECRETORY 16, ISOFORM I"/>
    <property type="match status" value="1"/>
</dbReference>
<evidence type="ECO:0000256" key="2">
    <source>
        <dbReference type="ARBA" id="ARBA00005927"/>
    </source>
</evidence>
<keyword evidence="4 7" id="KW-0256">Endoplasmic reticulum</keyword>
<keyword evidence="5 7" id="KW-0931">ER-Golgi transport</keyword>
<evidence type="ECO:0000256" key="3">
    <source>
        <dbReference type="ARBA" id="ARBA00022448"/>
    </source>
</evidence>
<dbReference type="GO" id="GO:0007030">
    <property type="term" value="P:Golgi organization"/>
    <property type="evidence" value="ECO:0007669"/>
    <property type="project" value="TreeGrafter"/>
</dbReference>
<comment type="caution">
    <text evidence="11">The sequence shown here is derived from an EMBL/GenBank/DDBJ whole genome shotgun (WGS) entry which is preliminary data.</text>
</comment>
<accession>A0AB34PUC0</accession>
<feature type="compositionally biased region" description="Low complexity" evidence="8">
    <location>
        <begin position="78"/>
        <end position="98"/>
    </location>
</feature>
<feature type="compositionally biased region" description="Low complexity" evidence="8">
    <location>
        <begin position="619"/>
        <end position="634"/>
    </location>
</feature>
<evidence type="ECO:0000259" key="9">
    <source>
        <dbReference type="Pfam" id="PF12931"/>
    </source>
</evidence>
<feature type="compositionally biased region" description="Polar residues" evidence="8">
    <location>
        <begin position="1428"/>
        <end position="1446"/>
    </location>
</feature>